<dbReference type="EMBL" id="WNYA01059459">
    <property type="protein sequence ID" value="KAG8535699.1"/>
    <property type="molecule type" value="Genomic_DNA"/>
</dbReference>
<reference evidence="9" key="1">
    <citation type="thesis" date="2020" institute="ProQuest LLC" country="789 East Eisenhower Parkway, Ann Arbor, MI, USA">
        <title>Comparative Genomics and Chromosome Evolution.</title>
        <authorList>
            <person name="Mudd A.B."/>
        </authorList>
    </citation>
    <scope>NUCLEOTIDE SEQUENCE</scope>
    <source>
        <strain evidence="9">237g6f4</strain>
        <tissue evidence="9">Blood</tissue>
    </source>
</reference>
<dbReference type="InterPro" id="IPR003006">
    <property type="entry name" value="Ig/MHC_CS"/>
</dbReference>
<evidence type="ECO:0000313" key="10">
    <source>
        <dbReference type="Proteomes" id="UP000824782"/>
    </source>
</evidence>
<dbReference type="InterPro" id="IPR036179">
    <property type="entry name" value="Ig-like_dom_sf"/>
</dbReference>
<protein>
    <recommendedName>
        <fullName evidence="11">Titin</fullName>
    </recommendedName>
</protein>
<dbReference type="SUPFAM" id="SSF48726">
    <property type="entry name" value="Immunoglobulin"/>
    <property type="match status" value="2"/>
</dbReference>
<dbReference type="SUPFAM" id="SSF49265">
    <property type="entry name" value="Fibronectin type III"/>
    <property type="match status" value="1"/>
</dbReference>
<proteinExistence type="predicted"/>
<feature type="domain" description="Fibronectin type-III" evidence="8">
    <location>
        <begin position="185"/>
        <end position="281"/>
    </location>
</feature>
<dbReference type="PANTHER" id="PTHR35971:SF4">
    <property type="entry name" value="OBSCURIN"/>
    <property type="match status" value="1"/>
</dbReference>
<evidence type="ECO:0000259" key="7">
    <source>
        <dbReference type="PROSITE" id="PS50835"/>
    </source>
</evidence>
<keyword evidence="5" id="KW-1015">Disulfide bond</keyword>
<dbReference type="InterPro" id="IPR003599">
    <property type="entry name" value="Ig_sub"/>
</dbReference>
<dbReference type="AlphaFoldDB" id="A0AAV6YDS5"/>
<dbReference type="InterPro" id="IPR007110">
    <property type="entry name" value="Ig-like_dom"/>
</dbReference>
<dbReference type="Pfam" id="PF00041">
    <property type="entry name" value="fn3"/>
    <property type="match status" value="1"/>
</dbReference>
<dbReference type="FunFam" id="2.60.40.10:FF:000954">
    <property type="entry name" value="Obscurin, cytoskeletal calmodulin and titin-interacting RhoGEF"/>
    <property type="match status" value="1"/>
</dbReference>
<sequence>PRIPFRSKLRDVEVREKETATFQCEVPHPITESSWYKEETKIQQSHKYNIEEEGTIRRLTIQNVTTDDDAVYICEMKEGSRTIAELSVQGNIVKKLPRRTAVPVSDTAIFCVELDNDCEKVRWTIDGQNVVPDGRISITSSGKQHTLIIRDCRNSDSGVIAFIADECKTSTQFTVTTLRKPPANAPINPVVTEKTETSVKLAWSPPPMDRPVPIDGYIVERRKLGATNWVRCHETPNVPTREFIVSHVPDEGSFQFRVSAINSYGQSPHLEFQGTLYLEPIPSIKTPLRP</sequence>
<comment type="subcellular location">
    <subcellularLocation>
        <location evidence="1">Cytoplasm</location>
    </subcellularLocation>
</comment>
<dbReference type="SMART" id="SM00409">
    <property type="entry name" value="IG"/>
    <property type="match status" value="2"/>
</dbReference>
<dbReference type="InterPro" id="IPR052385">
    <property type="entry name" value="Obscurin/Obscurin-like_Reg"/>
</dbReference>
<evidence type="ECO:0000256" key="3">
    <source>
        <dbReference type="ARBA" id="ARBA00022553"/>
    </source>
</evidence>
<evidence type="ECO:0000256" key="4">
    <source>
        <dbReference type="ARBA" id="ARBA00022737"/>
    </source>
</evidence>
<dbReference type="GO" id="GO:0005737">
    <property type="term" value="C:cytoplasm"/>
    <property type="evidence" value="ECO:0007669"/>
    <property type="project" value="UniProtKB-SubCell"/>
</dbReference>
<evidence type="ECO:0000313" key="9">
    <source>
        <dbReference type="EMBL" id="KAG8535699.1"/>
    </source>
</evidence>
<evidence type="ECO:0000256" key="1">
    <source>
        <dbReference type="ARBA" id="ARBA00004496"/>
    </source>
</evidence>
<keyword evidence="2" id="KW-0963">Cytoplasm</keyword>
<dbReference type="PANTHER" id="PTHR35971">
    <property type="entry name" value="SI:DKEY-31G6.6"/>
    <property type="match status" value="1"/>
</dbReference>
<dbReference type="CDD" id="cd00063">
    <property type="entry name" value="FN3"/>
    <property type="match status" value="1"/>
</dbReference>
<organism evidence="9 10">
    <name type="scientific">Engystomops pustulosus</name>
    <name type="common">Tungara frog</name>
    <name type="synonym">Physalaemus pustulosus</name>
    <dbReference type="NCBI Taxonomy" id="76066"/>
    <lineage>
        <taxon>Eukaryota</taxon>
        <taxon>Metazoa</taxon>
        <taxon>Chordata</taxon>
        <taxon>Craniata</taxon>
        <taxon>Vertebrata</taxon>
        <taxon>Euteleostomi</taxon>
        <taxon>Amphibia</taxon>
        <taxon>Batrachia</taxon>
        <taxon>Anura</taxon>
        <taxon>Neobatrachia</taxon>
        <taxon>Hyloidea</taxon>
        <taxon>Leptodactylidae</taxon>
        <taxon>Leiuperinae</taxon>
        <taxon>Engystomops</taxon>
    </lineage>
</organism>
<dbReference type="FunFam" id="2.60.40.10:FF:000502">
    <property type="entry name" value="obscurin-like protein 1 isoform X2"/>
    <property type="match status" value="1"/>
</dbReference>
<feature type="non-terminal residue" evidence="9">
    <location>
        <position position="290"/>
    </location>
</feature>
<accession>A0AAV6YDS5</accession>
<evidence type="ECO:0000256" key="5">
    <source>
        <dbReference type="ARBA" id="ARBA00023157"/>
    </source>
</evidence>
<dbReference type="PROSITE" id="PS50835">
    <property type="entry name" value="IG_LIKE"/>
    <property type="match status" value="1"/>
</dbReference>
<evidence type="ECO:0008006" key="11">
    <source>
        <dbReference type="Google" id="ProtNLM"/>
    </source>
</evidence>
<keyword evidence="3" id="KW-0597">Phosphoprotein</keyword>
<dbReference type="InterPro" id="IPR003961">
    <property type="entry name" value="FN3_dom"/>
</dbReference>
<keyword evidence="6" id="KW-0393">Immunoglobulin domain</keyword>
<dbReference type="Pfam" id="PF07679">
    <property type="entry name" value="I-set"/>
    <property type="match status" value="2"/>
</dbReference>
<keyword evidence="10" id="KW-1185">Reference proteome</keyword>
<dbReference type="PROSITE" id="PS00290">
    <property type="entry name" value="IG_MHC"/>
    <property type="match status" value="1"/>
</dbReference>
<comment type="caution">
    <text evidence="9">The sequence shown here is derived from an EMBL/GenBank/DDBJ whole genome shotgun (WGS) entry which is preliminary data.</text>
</comment>
<name>A0AAV6YDS5_ENGPU</name>
<feature type="non-terminal residue" evidence="9">
    <location>
        <position position="1"/>
    </location>
</feature>
<feature type="domain" description="Ig-like" evidence="7">
    <location>
        <begin position="1"/>
        <end position="84"/>
    </location>
</feature>
<evidence type="ECO:0000256" key="2">
    <source>
        <dbReference type="ARBA" id="ARBA00022490"/>
    </source>
</evidence>
<dbReference type="InterPro" id="IPR036116">
    <property type="entry name" value="FN3_sf"/>
</dbReference>
<keyword evidence="4" id="KW-0677">Repeat</keyword>
<dbReference type="Proteomes" id="UP000824782">
    <property type="component" value="Unassembled WGS sequence"/>
</dbReference>
<gene>
    <name evidence="9" type="ORF">GDO81_027949</name>
</gene>
<dbReference type="SMART" id="SM00060">
    <property type="entry name" value="FN3"/>
    <property type="match status" value="1"/>
</dbReference>
<dbReference type="PROSITE" id="PS50853">
    <property type="entry name" value="FN3"/>
    <property type="match status" value="1"/>
</dbReference>
<evidence type="ECO:0000256" key="6">
    <source>
        <dbReference type="ARBA" id="ARBA00023319"/>
    </source>
</evidence>
<dbReference type="InterPro" id="IPR013783">
    <property type="entry name" value="Ig-like_fold"/>
</dbReference>
<dbReference type="Gene3D" id="2.60.40.10">
    <property type="entry name" value="Immunoglobulins"/>
    <property type="match status" value="3"/>
</dbReference>
<evidence type="ECO:0000259" key="8">
    <source>
        <dbReference type="PROSITE" id="PS50853"/>
    </source>
</evidence>
<dbReference type="InterPro" id="IPR013098">
    <property type="entry name" value="Ig_I-set"/>
</dbReference>